<feature type="region of interest" description="Disordered" evidence="1">
    <location>
        <begin position="1"/>
        <end position="20"/>
    </location>
</feature>
<proteinExistence type="predicted"/>
<protein>
    <recommendedName>
        <fullName evidence="4">WIAG-tail domain</fullName>
    </recommendedName>
</protein>
<evidence type="ECO:0008006" key="4">
    <source>
        <dbReference type="Google" id="ProtNLM"/>
    </source>
</evidence>
<sequence length="197" mass="21767">QSVTEQKLADQSVTEQKLADQSVTEQKLADQVVTEQKLGNQAVTEQKLADQSVTEQKLGDLAVTSSKIRPASIHAHHLQGQIIANQHLMDGSITFPKLAFQPVISQDKSGPSIQQYGVVPFEFTDHSEDAIEILVQLNQPFADEHYVIVANTNHQDFYAVIVEQTNLSALIKVVRLKASNTMNGLVNWIAMGTYVNM</sequence>
<feature type="non-terminal residue" evidence="2">
    <location>
        <position position="1"/>
    </location>
</feature>
<name>A0ABT9W4D3_9BACI</name>
<dbReference type="NCBIfam" id="NF012201">
    <property type="entry name" value="WIAG-tail"/>
    <property type="match status" value="1"/>
</dbReference>
<dbReference type="EMBL" id="JAUSTY010000024">
    <property type="protein sequence ID" value="MDQ0168093.1"/>
    <property type="molecule type" value="Genomic_DNA"/>
</dbReference>
<evidence type="ECO:0000313" key="3">
    <source>
        <dbReference type="Proteomes" id="UP001235840"/>
    </source>
</evidence>
<dbReference type="RefSeq" id="WP_307397568.1">
    <property type="nucleotide sequence ID" value="NZ_JAUSTY010000024.1"/>
</dbReference>
<gene>
    <name evidence="2" type="ORF">J2S11_004045</name>
</gene>
<accession>A0ABT9W4D3</accession>
<keyword evidence="3" id="KW-1185">Reference proteome</keyword>
<reference evidence="2 3" key="1">
    <citation type="submission" date="2023-07" db="EMBL/GenBank/DDBJ databases">
        <title>Genomic Encyclopedia of Type Strains, Phase IV (KMG-IV): sequencing the most valuable type-strain genomes for metagenomic binning, comparative biology and taxonomic classification.</title>
        <authorList>
            <person name="Goeker M."/>
        </authorList>
    </citation>
    <scope>NUCLEOTIDE SEQUENCE [LARGE SCALE GENOMIC DNA]</scope>
    <source>
        <strain evidence="2 3">DSM 12751</strain>
    </source>
</reference>
<comment type="caution">
    <text evidence="2">The sequence shown here is derived from an EMBL/GenBank/DDBJ whole genome shotgun (WGS) entry which is preliminary data.</text>
</comment>
<evidence type="ECO:0000313" key="2">
    <source>
        <dbReference type="EMBL" id="MDQ0168093.1"/>
    </source>
</evidence>
<dbReference type="Proteomes" id="UP001235840">
    <property type="component" value="Unassembled WGS sequence"/>
</dbReference>
<evidence type="ECO:0000256" key="1">
    <source>
        <dbReference type="SAM" id="MobiDB-lite"/>
    </source>
</evidence>
<organism evidence="2 3">
    <name type="scientific">Caldalkalibacillus horti</name>
    <dbReference type="NCBI Taxonomy" id="77523"/>
    <lineage>
        <taxon>Bacteria</taxon>
        <taxon>Bacillati</taxon>
        <taxon>Bacillota</taxon>
        <taxon>Bacilli</taxon>
        <taxon>Bacillales</taxon>
        <taxon>Bacillaceae</taxon>
        <taxon>Caldalkalibacillus</taxon>
    </lineage>
</organism>